<protein>
    <submittedName>
        <fullName evidence="2">Uncharacterized protein</fullName>
    </submittedName>
</protein>
<sequence length="89" mass="10129">MTKVDSSKHPMRDISISVYERVQGSTGPMFIAKYEPFKLHPIFFVGNSKEETEQSARQFADDAVEKYEATYLKRVEGLAKARLARGKSK</sequence>
<name>A0A6J7WWE0_9CAUD</name>
<evidence type="ECO:0000313" key="1">
    <source>
        <dbReference type="EMBL" id="CAB4124747.1"/>
    </source>
</evidence>
<dbReference type="EMBL" id="LR798291">
    <property type="protein sequence ID" value="CAB5221022.1"/>
    <property type="molecule type" value="Genomic_DNA"/>
</dbReference>
<accession>A0A6J7WWE0</accession>
<reference evidence="2" key="1">
    <citation type="submission" date="2020-05" db="EMBL/GenBank/DDBJ databases">
        <authorList>
            <person name="Chiriac C."/>
            <person name="Salcher M."/>
            <person name="Ghai R."/>
            <person name="Kavagutti S V."/>
        </authorList>
    </citation>
    <scope>NUCLEOTIDE SEQUENCE</scope>
</reference>
<organism evidence="2">
    <name type="scientific">uncultured Caudovirales phage</name>
    <dbReference type="NCBI Taxonomy" id="2100421"/>
    <lineage>
        <taxon>Viruses</taxon>
        <taxon>Duplodnaviria</taxon>
        <taxon>Heunggongvirae</taxon>
        <taxon>Uroviricota</taxon>
        <taxon>Caudoviricetes</taxon>
        <taxon>Peduoviridae</taxon>
        <taxon>Maltschvirus</taxon>
        <taxon>Maltschvirus maltsch</taxon>
    </lineage>
</organism>
<evidence type="ECO:0000313" key="2">
    <source>
        <dbReference type="EMBL" id="CAB5221022.1"/>
    </source>
</evidence>
<dbReference type="EMBL" id="LR796181">
    <property type="protein sequence ID" value="CAB4124747.1"/>
    <property type="molecule type" value="Genomic_DNA"/>
</dbReference>
<gene>
    <name evidence="2" type="ORF">UFOVP246_71</name>
    <name evidence="1" type="ORF">UFOVP59_44</name>
</gene>
<proteinExistence type="predicted"/>